<feature type="compositionally biased region" description="Polar residues" evidence="9">
    <location>
        <begin position="361"/>
        <end position="370"/>
    </location>
</feature>
<feature type="region of interest" description="Disordered" evidence="9">
    <location>
        <begin position="508"/>
        <end position="534"/>
    </location>
</feature>
<dbReference type="GO" id="GO:0000160">
    <property type="term" value="P:phosphorelay signal transduction system"/>
    <property type="evidence" value="ECO:0007669"/>
    <property type="project" value="UniProtKB-KW"/>
</dbReference>
<organism evidence="11 12">
    <name type="scientific">Carya illinoinensis</name>
    <name type="common">Pecan</name>
    <dbReference type="NCBI Taxonomy" id="32201"/>
    <lineage>
        <taxon>Eukaryota</taxon>
        <taxon>Viridiplantae</taxon>
        <taxon>Streptophyta</taxon>
        <taxon>Embryophyta</taxon>
        <taxon>Tracheophyta</taxon>
        <taxon>Spermatophyta</taxon>
        <taxon>Magnoliopsida</taxon>
        <taxon>eudicotyledons</taxon>
        <taxon>Gunneridae</taxon>
        <taxon>Pentapetalae</taxon>
        <taxon>rosids</taxon>
        <taxon>fabids</taxon>
        <taxon>Fagales</taxon>
        <taxon>Juglandaceae</taxon>
        <taxon>Carya</taxon>
    </lineage>
</organism>
<keyword evidence="6" id="KW-0804">Transcription</keyword>
<keyword evidence="12" id="KW-1185">Reference proteome</keyword>
<feature type="domain" description="Response regulatory" evidence="10">
    <location>
        <begin position="96"/>
        <end position="214"/>
    </location>
</feature>
<comment type="subcellular location">
    <subcellularLocation>
        <location evidence="1">Nucleus</location>
    </subcellularLocation>
</comment>
<evidence type="ECO:0000256" key="1">
    <source>
        <dbReference type="ARBA" id="ARBA00004123"/>
    </source>
</evidence>
<feature type="region of interest" description="Disordered" evidence="9">
    <location>
        <begin position="687"/>
        <end position="710"/>
    </location>
</feature>
<dbReference type="EMBL" id="CM031822">
    <property type="protein sequence ID" value="KAG6629301.1"/>
    <property type="molecule type" value="Genomic_DNA"/>
</dbReference>
<accession>A0A8T1NHR0</accession>
<feature type="compositionally biased region" description="Polar residues" evidence="9">
    <location>
        <begin position="627"/>
        <end position="641"/>
    </location>
</feature>
<gene>
    <name evidence="11" type="ORF">CIPAW_14G075300</name>
</gene>
<dbReference type="FunFam" id="3.40.50.2300:FF:000214">
    <property type="entry name" value="Two-component response regulator-like PRR37"/>
    <property type="match status" value="1"/>
</dbReference>
<dbReference type="CDD" id="cd17582">
    <property type="entry name" value="psREC_PRR"/>
    <property type="match status" value="1"/>
</dbReference>
<keyword evidence="3" id="KW-0902">Two-component regulatory system</keyword>
<feature type="compositionally biased region" description="Low complexity" evidence="9">
    <location>
        <begin position="687"/>
        <end position="700"/>
    </location>
</feature>
<dbReference type="SMART" id="SM00448">
    <property type="entry name" value="REC"/>
    <property type="match status" value="1"/>
</dbReference>
<feature type="region of interest" description="Disordered" evidence="9">
    <location>
        <begin position="585"/>
        <end position="649"/>
    </location>
</feature>
<feature type="compositionally biased region" description="Polar residues" evidence="9">
    <location>
        <begin position="508"/>
        <end position="532"/>
    </location>
</feature>
<feature type="compositionally biased region" description="Basic residues" evidence="9">
    <location>
        <begin position="596"/>
        <end position="610"/>
    </location>
</feature>
<evidence type="ECO:0000256" key="2">
    <source>
        <dbReference type="ARBA" id="ARBA00010330"/>
    </source>
</evidence>
<proteinExistence type="inferred from homology"/>
<feature type="region of interest" description="Disordered" evidence="9">
    <location>
        <begin position="218"/>
        <end position="297"/>
    </location>
</feature>
<dbReference type="GO" id="GO:0005634">
    <property type="term" value="C:nucleus"/>
    <property type="evidence" value="ECO:0007669"/>
    <property type="project" value="UniProtKB-SubCell"/>
</dbReference>
<dbReference type="GO" id="GO:0007623">
    <property type="term" value="P:circadian rhythm"/>
    <property type="evidence" value="ECO:0007669"/>
    <property type="project" value="UniProtKB-ARBA"/>
</dbReference>
<dbReference type="Pfam" id="PF00072">
    <property type="entry name" value="Response_reg"/>
    <property type="match status" value="1"/>
</dbReference>
<dbReference type="InterPro" id="IPR001789">
    <property type="entry name" value="Sig_transdc_resp-reg_receiver"/>
</dbReference>
<feature type="region of interest" description="Disordered" evidence="9">
    <location>
        <begin position="358"/>
        <end position="402"/>
    </location>
</feature>
<evidence type="ECO:0000256" key="7">
    <source>
        <dbReference type="ARBA" id="ARBA00023242"/>
    </source>
</evidence>
<evidence type="ECO:0000256" key="5">
    <source>
        <dbReference type="ARBA" id="ARBA00023108"/>
    </source>
</evidence>
<dbReference type="Proteomes" id="UP000811609">
    <property type="component" value="Chromosome 14"/>
</dbReference>
<evidence type="ECO:0000313" key="11">
    <source>
        <dbReference type="EMBL" id="KAG6629301.1"/>
    </source>
</evidence>
<evidence type="ECO:0000256" key="6">
    <source>
        <dbReference type="ARBA" id="ARBA00023163"/>
    </source>
</evidence>
<dbReference type="GO" id="GO:0010017">
    <property type="term" value="P:red or far-red light signaling pathway"/>
    <property type="evidence" value="ECO:0007669"/>
    <property type="project" value="UniProtKB-ARBA"/>
</dbReference>
<keyword evidence="5" id="KW-0090">Biological rhythms</keyword>
<dbReference type="AlphaFoldDB" id="A0A8T1NHR0"/>
<reference evidence="11" key="1">
    <citation type="submission" date="2020-12" db="EMBL/GenBank/DDBJ databases">
        <title>WGS assembly of Carya illinoinensis cv. Pawnee.</title>
        <authorList>
            <person name="Platts A."/>
            <person name="Shu S."/>
            <person name="Wright S."/>
            <person name="Barry K."/>
            <person name="Edger P."/>
            <person name="Pires J.C."/>
            <person name="Schmutz J."/>
        </authorList>
    </citation>
    <scope>NUCLEOTIDE SEQUENCE</scope>
    <source>
        <tissue evidence="11">Leaf</tissue>
    </source>
</reference>
<comment type="caution">
    <text evidence="11">The sequence shown here is derived from an EMBL/GenBank/DDBJ whole genome shotgun (WGS) entry which is preliminary data.</text>
</comment>
<keyword evidence="7" id="KW-0539">Nucleus</keyword>
<dbReference type="PROSITE" id="PS50110">
    <property type="entry name" value="RESPONSE_REGULATORY"/>
    <property type="match status" value="1"/>
</dbReference>
<dbReference type="GO" id="GO:0009736">
    <property type="term" value="P:cytokinin-activated signaling pathway"/>
    <property type="evidence" value="ECO:0007669"/>
    <property type="project" value="InterPro"/>
</dbReference>
<dbReference type="InterPro" id="IPR045279">
    <property type="entry name" value="ARR-like"/>
</dbReference>
<feature type="compositionally biased region" description="Basic and acidic residues" evidence="9">
    <location>
        <begin position="376"/>
        <end position="387"/>
    </location>
</feature>
<evidence type="ECO:0000259" key="10">
    <source>
        <dbReference type="PROSITE" id="PS50110"/>
    </source>
</evidence>
<feature type="compositionally biased region" description="Polar residues" evidence="9">
    <location>
        <begin position="263"/>
        <end position="273"/>
    </location>
</feature>
<protein>
    <recommendedName>
        <fullName evidence="10">Response regulatory domain-containing protein</fullName>
    </recommendedName>
</protein>
<comment type="similarity">
    <text evidence="2">Belongs to the ARR-like family.</text>
</comment>
<evidence type="ECO:0000256" key="9">
    <source>
        <dbReference type="SAM" id="MobiDB-lite"/>
    </source>
</evidence>
<evidence type="ECO:0000256" key="4">
    <source>
        <dbReference type="ARBA" id="ARBA00023015"/>
    </source>
</evidence>
<keyword evidence="4" id="KW-0805">Transcription regulation</keyword>
<evidence type="ECO:0000256" key="3">
    <source>
        <dbReference type="ARBA" id="ARBA00023012"/>
    </source>
</evidence>
<evidence type="ECO:0000256" key="8">
    <source>
        <dbReference type="PROSITE-ProRule" id="PRU00169"/>
    </source>
</evidence>
<comment type="caution">
    <text evidence="8">Lacks conserved residue(s) required for the propagation of feature annotation.</text>
</comment>
<sequence length="828" mass="90732">MGAVPANNDDVRGRGLVEQNSHISCDQMQVTNEVVGEGQGLQSLEEDELRINGVSQEVSNGPRALIQVHDGSQILQQQPQGPIICWERFLPIRSLKVLLVENDDSTRQVVSALLRNCSYEVTAVANGIQAWKILEDPTNHIDLILTEVVMPVLSGIGLLCKIMSHKSLKNIPVIMMSSHDSMGIVFKCLSKGAVDFLAKPIRKNELKNLWQHVWRRCHSSSGSGSESGTQTRKSESDDGSDNNSGSSDEHDNGSNGLSRDGSDNGSGTQSSWTKRAAEVESPQPMSPPDQIADGPDSTCAQVIHTKPEKFSNRWVHVTETKEYPEQDEQHDNVAFGKNMETGVSKDPDSRHEFQHEMLSIHPSSRSQNILPNVDSKPFDSDKSKHNSENAISKPENPSSNMVSAVVNSTYPEAESRDFDTPNGLSDVSQTKAHYDSRQLPSLVLTLKRMREDVENVAHDDRNVLRHSDLSAFSKYNTASSVNRAHTGNVGSCSPFDDNSAMQNTEATHNFHSHSSGNLPNQHSNGSSNNNDLASKDKCVIPKLEVYDEKPESMSAFKSFHSSTFQSVQNTPGKATNVEVSKVQAETRGSKQQVQVQHHHHHHHHYHHHVHNLQQHQLQQDHSDVSQKNMAGASQQCGSSNALGGPVESNAGNYSVNGSASGSNFGSNGQNGSSTALNAGVTNVESENGAAGNIGAGAISGKNSGNGSDEERVAHREAALYKFRQKRKERCFEKRVIHFSLFDTKAGKNWQNNGPVSGDNLLNKQGMIPQVWVQIAIHYHFFLCQYHFYESGEGISSNFLFFNSSDNKAGLDCQSKDHVSGDNSSDSLQ</sequence>
<dbReference type="GO" id="GO:0045892">
    <property type="term" value="P:negative regulation of DNA-templated transcription"/>
    <property type="evidence" value="ECO:0007669"/>
    <property type="project" value="UniProtKB-ARBA"/>
</dbReference>
<name>A0A8T1NHR0_CARIL</name>
<dbReference type="PANTHER" id="PTHR43874:SF117">
    <property type="entry name" value="TWO-COMPONENT RESPONSE REGULATOR-LIKE APRR3"/>
    <property type="match status" value="1"/>
</dbReference>
<dbReference type="PANTHER" id="PTHR43874">
    <property type="entry name" value="TWO-COMPONENT RESPONSE REGULATOR"/>
    <property type="match status" value="1"/>
</dbReference>
<evidence type="ECO:0000313" key="12">
    <source>
        <dbReference type="Proteomes" id="UP000811609"/>
    </source>
</evidence>
<feature type="compositionally biased region" description="Low complexity" evidence="9">
    <location>
        <begin position="219"/>
        <end position="228"/>
    </location>
</feature>